<feature type="transmembrane region" description="Helical" evidence="6">
    <location>
        <begin position="255"/>
        <end position="275"/>
    </location>
</feature>
<accession>A0A0N0UHN0</accession>
<evidence type="ECO:0000256" key="2">
    <source>
        <dbReference type="ARBA" id="ARBA00022475"/>
    </source>
</evidence>
<organism evidence="7 8">
    <name type="scientific">Paenibacillus xylanivorans</name>
    <dbReference type="NCBI Taxonomy" id="1705561"/>
    <lineage>
        <taxon>Bacteria</taxon>
        <taxon>Bacillati</taxon>
        <taxon>Bacillota</taxon>
        <taxon>Bacilli</taxon>
        <taxon>Bacillales</taxon>
        <taxon>Paenibacillaceae</taxon>
        <taxon>Paenibacillus</taxon>
    </lineage>
</organism>
<dbReference type="PANTHER" id="PTHR10010:SF46">
    <property type="entry name" value="SODIUM-DEPENDENT PHOSPHATE TRANSPORT PROTEIN 2B"/>
    <property type="match status" value="1"/>
</dbReference>
<dbReference type="GO" id="GO:0044341">
    <property type="term" value="P:sodium-dependent phosphate transport"/>
    <property type="evidence" value="ECO:0007669"/>
    <property type="project" value="InterPro"/>
</dbReference>
<dbReference type="NCBIfam" id="NF037997">
    <property type="entry name" value="Na_Pi_symport"/>
    <property type="match status" value="1"/>
</dbReference>
<keyword evidence="4 6" id="KW-1133">Transmembrane helix</keyword>
<evidence type="ECO:0000256" key="4">
    <source>
        <dbReference type="ARBA" id="ARBA00022989"/>
    </source>
</evidence>
<evidence type="ECO:0000313" key="7">
    <source>
        <dbReference type="EMBL" id="KOY15685.1"/>
    </source>
</evidence>
<comment type="caution">
    <text evidence="7">The sequence shown here is derived from an EMBL/GenBank/DDBJ whole genome shotgun (WGS) entry which is preliminary data.</text>
</comment>
<reference evidence="7 8" key="1">
    <citation type="submission" date="2015-08" db="EMBL/GenBank/DDBJ databases">
        <title>Draft genome sequence of cellulolytic and xylanolytic Paenibacillus sp. A59, isolated from a decaying forest soil from Patagonia, Argentina.</title>
        <authorList>
            <person name="Ghio S."/>
            <person name="Caceres A.M."/>
            <person name="Talia P."/>
            <person name="Grasso D."/>
            <person name="Campos E."/>
        </authorList>
    </citation>
    <scope>NUCLEOTIDE SEQUENCE [LARGE SCALE GENOMIC DNA]</scope>
    <source>
        <strain evidence="7 8">A59</strain>
    </source>
</reference>
<dbReference type="EMBL" id="LITU01000059">
    <property type="protein sequence ID" value="KOY15685.1"/>
    <property type="molecule type" value="Genomic_DNA"/>
</dbReference>
<dbReference type="Proteomes" id="UP000037688">
    <property type="component" value="Unassembled WGS sequence"/>
</dbReference>
<feature type="transmembrane region" description="Helical" evidence="6">
    <location>
        <begin position="85"/>
        <end position="103"/>
    </location>
</feature>
<keyword evidence="3 6" id="KW-0812">Transmembrane</keyword>
<dbReference type="PANTHER" id="PTHR10010">
    <property type="entry name" value="SOLUTE CARRIER FAMILY 34 SODIUM PHOSPHATE , MEMBER 2-RELATED"/>
    <property type="match status" value="1"/>
</dbReference>
<evidence type="ECO:0000256" key="1">
    <source>
        <dbReference type="ARBA" id="ARBA00004651"/>
    </source>
</evidence>
<feature type="transmembrane region" description="Helical" evidence="6">
    <location>
        <begin position="149"/>
        <end position="169"/>
    </location>
</feature>
<name>A0A0N0UHN0_9BACL</name>
<gene>
    <name evidence="7" type="ORF">AMS66_13425</name>
</gene>
<dbReference type="PATRIC" id="fig|1705561.3.peg.2597"/>
<comment type="subcellular location">
    <subcellularLocation>
        <location evidence="1">Cell membrane</location>
        <topology evidence="1">Multi-pass membrane protein</topology>
    </subcellularLocation>
</comment>
<evidence type="ECO:0000313" key="8">
    <source>
        <dbReference type="Proteomes" id="UP000037688"/>
    </source>
</evidence>
<evidence type="ECO:0000256" key="3">
    <source>
        <dbReference type="ARBA" id="ARBA00022692"/>
    </source>
</evidence>
<dbReference type="OrthoDB" id="9763003at2"/>
<protein>
    <submittedName>
        <fullName evidence="7">Sodium:phosphate symporter</fullName>
    </submittedName>
</protein>
<feature type="transmembrane region" description="Helical" evidence="6">
    <location>
        <begin position="109"/>
        <end position="128"/>
    </location>
</feature>
<dbReference type="GO" id="GO:0005886">
    <property type="term" value="C:plasma membrane"/>
    <property type="evidence" value="ECO:0007669"/>
    <property type="project" value="UniProtKB-SubCell"/>
</dbReference>
<dbReference type="InterPro" id="IPR003841">
    <property type="entry name" value="Na/Pi_transpt"/>
</dbReference>
<dbReference type="AlphaFoldDB" id="A0A0N0UHN0"/>
<sequence>MFRDVVLPLLYGLLIFFGGMKLMETALQRMAGPMLAGWLGRATSAPWKGMAFSAGATALLQSSTAVTVLTIGLANARLITYGRTLGIILGTNIGTCLTTELVGLQIGRVSLPLLALSLTGWAVFVVLGERNQAAPEHTRRTLFTMQYSFLASAGFALVMTGIQVMQSIAVPLRSMGVFQWFLDRSADSLWWGFLAGACLTALIHSSAAVISMAITLAATGVLPVEIGIAIVIGSNVGTCITAVIAAAGGASAGKFVAASHVVLNIAGALLFMPLIGQLHAASAWLSADNGAQIAHAQTLFNVTSSLLALPFCYLPIWHKKPPVSTPVAKSPVA</sequence>
<dbReference type="GO" id="GO:0005436">
    <property type="term" value="F:sodium:phosphate symporter activity"/>
    <property type="evidence" value="ECO:0007669"/>
    <property type="project" value="InterPro"/>
</dbReference>
<feature type="transmembrane region" description="Helical" evidence="6">
    <location>
        <begin position="189"/>
        <end position="214"/>
    </location>
</feature>
<feature type="transmembrane region" description="Helical" evidence="6">
    <location>
        <begin position="226"/>
        <end position="249"/>
    </location>
</feature>
<keyword evidence="2" id="KW-1003">Cell membrane</keyword>
<proteinExistence type="predicted"/>
<feature type="transmembrane region" description="Helical" evidence="6">
    <location>
        <begin position="49"/>
        <end position="73"/>
    </location>
</feature>
<keyword evidence="5 6" id="KW-0472">Membrane</keyword>
<dbReference type="Pfam" id="PF02690">
    <property type="entry name" value="Na_Pi_cotrans"/>
    <property type="match status" value="1"/>
</dbReference>
<evidence type="ECO:0000256" key="5">
    <source>
        <dbReference type="ARBA" id="ARBA00023136"/>
    </source>
</evidence>
<keyword evidence="8" id="KW-1185">Reference proteome</keyword>
<evidence type="ECO:0000256" key="6">
    <source>
        <dbReference type="SAM" id="Phobius"/>
    </source>
</evidence>